<protein>
    <submittedName>
        <fullName evidence="1">Uncharacterized protein</fullName>
    </submittedName>
</protein>
<sequence length="41" mass="4804">MQFNVFARQASDKNLTTPKKFRTRKNFGLSTSIAKAFYILY</sequence>
<comment type="caution">
    <text evidence="1">The sequence shown here is derived from an EMBL/GenBank/DDBJ whole genome shotgun (WGS) entry which is preliminary data.</text>
</comment>
<organism evidence="1 2">
    <name type="scientific">Agarivorans albus MKT 106</name>
    <dbReference type="NCBI Taxonomy" id="1331007"/>
    <lineage>
        <taxon>Bacteria</taxon>
        <taxon>Pseudomonadati</taxon>
        <taxon>Pseudomonadota</taxon>
        <taxon>Gammaproteobacteria</taxon>
        <taxon>Alteromonadales</taxon>
        <taxon>Alteromonadaceae</taxon>
        <taxon>Agarivorans</taxon>
    </lineage>
</organism>
<evidence type="ECO:0000313" key="1">
    <source>
        <dbReference type="EMBL" id="GAD00592.1"/>
    </source>
</evidence>
<dbReference type="EMBL" id="BARX01000003">
    <property type="protein sequence ID" value="GAD00592.1"/>
    <property type="molecule type" value="Genomic_DNA"/>
</dbReference>
<keyword evidence="2" id="KW-1185">Reference proteome</keyword>
<name>R9PGX0_AGAAL</name>
<proteinExistence type="predicted"/>
<evidence type="ECO:0000313" key="2">
    <source>
        <dbReference type="Proteomes" id="UP000014461"/>
    </source>
</evidence>
<dbReference type="AlphaFoldDB" id="R9PGX0"/>
<gene>
    <name evidence="1" type="ORF">AALB_0672</name>
</gene>
<dbReference type="Proteomes" id="UP000014461">
    <property type="component" value="Unassembled WGS sequence"/>
</dbReference>
<reference evidence="1" key="1">
    <citation type="journal article" date="2013" name="Genome Announc.">
        <title>Draft Genome Sequence of Agarivorans albus Strain MKT 106T, an Agarolytic Marine Bacterium.</title>
        <authorList>
            <person name="Yasuike M."/>
            <person name="Nakamura Y."/>
            <person name="Kai W."/>
            <person name="Fujiwara A."/>
            <person name="Fukui Y."/>
            <person name="Satomi M."/>
            <person name="Sano M."/>
        </authorList>
    </citation>
    <scope>NUCLEOTIDE SEQUENCE [LARGE SCALE GENOMIC DNA]</scope>
</reference>
<accession>R9PGX0</accession>